<dbReference type="Gene3D" id="1.10.287.950">
    <property type="entry name" value="Methyl-accepting chemotaxis protein"/>
    <property type="match status" value="1"/>
</dbReference>
<evidence type="ECO:0000256" key="2">
    <source>
        <dbReference type="SAM" id="MobiDB-lite"/>
    </source>
</evidence>
<evidence type="ECO:0000313" key="4">
    <source>
        <dbReference type="EMBL" id="ETO22601.1"/>
    </source>
</evidence>
<evidence type="ECO:0000256" key="3">
    <source>
        <dbReference type="SAM" id="Phobius"/>
    </source>
</evidence>
<feature type="coiled-coil region" evidence="1">
    <location>
        <begin position="96"/>
        <end position="134"/>
    </location>
</feature>
<feature type="transmembrane region" description="Helical" evidence="3">
    <location>
        <begin position="27"/>
        <end position="47"/>
    </location>
</feature>
<evidence type="ECO:0000313" key="5">
    <source>
        <dbReference type="Proteomes" id="UP000023152"/>
    </source>
</evidence>
<feature type="compositionally biased region" description="Polar residues" evidence="2">
    <location>
        <begin position="151"/>
        <end position="165"/>
    </location>
</feature>
<evidence type="ECO:0000256" key="1">
    <source>
        <dbReference type="SAM" id="Coils"/>
    </source>
</evidence>
<keyword evidence="5" id="KW-1185">Reference proteome</keyword>
<organism evidence="4 5">
    <name type="scientific">Reticulomyxa filosa</name>
    <dbReference type="NCBI Taxonomy" id="46433"/>
    <lineage>
        <taxon>Eukaryota</taxon>
        <taxon>Sar</taxon>
        <taxon>Rhizaria</taxon>
        <taxon>Retaria</taxon>
        <taxon>Foraminifera</taxon>
        <taxon>Monothalamids</taxon>
        <taxon>Reticulomyxidae</taxon>
        <taxon>Reticulomyxa</taxon>
    </lineage>
</organism>
<sequence>MLNNTVTTKYSTFNEALQIKEPTKKKWQYGLIIVIVLATIAGIVMYFEGGHNKMTPAQTLKVEKEPMSMQYPEKAVFADFMPKSKSSDAYETAKEVAETAKEVKETAKEVADTIEEVEETVEDVEETIEDVIDTAEDVADTVEDVEETLESAGSDNENDYVSQYY</sequence>
<dbReference type="Proteomes" id="UP000023152">
    <property type="component" value="Unassembled WGS sequence"/>
</dbReference>
<name>X6N971_RETFI</name>
<accession>X6N971</accession>
<keyword evidence="3" id="KW-0472">Membrane</keyword>
<keyword evidence="3" id="KW-1133">Transmembrane helix</keyword>
<reference evidence="4 5" key="1">
    <citation type="journal article" date="2013" name="Curr. Biol.">
        <title>The Genome of the Foraminiferan Reticulomyxa filosa.</title>
        <authorList>
            <person name="Glockner G."/>
            <person name="Hulsmann N."/>
            <person name="Schleicher M."/>
            <person name="Noegel A.A."/>
            <person name="Eichinger L."/>
            <person name="Gallinger C."/>
            <person name="Pawlowski J."/>
            <person name="Sierra R."/>
            <person name="Euteneuer U."/>
            <person name="Pillet L."/>
            <person name="Moustafa A."/>
            <person name="Platzer M."/>
            <person name="Groth M."/>
            <person name="Szafranski K."/>
            <person name="Schliwa M."/>
        </authorList>
    </citation>
    <scope>NUCLEOTIDE SEQUENCE [LARGE SCALE GENOMIC DNA]</scope>
</reference>
<protein>
    <submittedName>
        <fullName evidence="4">Uncharacterized protein</fullName>
    </submittedName>
</protein>
<feature type="region of interest" description="Disordered" evidence="2">
    <location>
        <begin position="143"/>
        <end position="165"/>
    </location>
</feature>
<comment type="caution">
    <text evidence="4">The sequence shown here is derived from an EMBL/GenBank/DDBJ whole genome shotgun (WGS) entry which is preliminary data.</text>
</comment>
<dbReference type="SUPFAM" id="SSF58104">
    <property type="entry name" value="Methyl-accepting chemotaxis protein (MCP) signaling domain"/>
    <property type="match status" value="1"/>
</dbReference>
<dbReference type="EMBL" id="ASPP01010605">
    <property type="protein sequence ID" value="ETO22601.1"/>
    <property type="molecule type" value="Genomic_DNA"/>
</dbReference>
<gene>
    <name evidence="4" type="ORF">RFI_14596</name>
</gene>
<dbReference type="AlphaFoldDB" id="X6N971"/>
<keyword evidence="3" id="KW-0812">Transmembrane</keyword>
<keyword evidence="1" id="KW-0175">Coiled coil</keyword>
<proteinExistence type="predicted"/>